<keyword evidence="3" id="KW-1185">Reference proteome</keyword>
<protein>
    <submittedName>
        <fullName evidence="2">Piso0_002560 protein</fullName>
    </submittedName>
</protein>
<gene>
    <name evidence="2" type="primary">Piso0_002560</name>
    <name evidence="2" type="ORF">GNLVRS01_PISO0I12834g</name>
</gene>
<dbReference type="AlphaFoldDB" id="G8YFD2"/>
<dbReference type="InParanoid" id="G8YFD2"/>
<dbReference type="EMBL" id="FO082051">
    <property type="protein sequence ID" value="CCE81881.1"/>
    <property type="molecule type" value="Genomic_DNA"/>
</dbReference>
<evidence type="ECO:0000313" key="3">
    <source>
        <dbReference type="Proteomes" id="UP000005222"/>
    </source>
</evidence>
<proteinExistence type="predicted"/>
<accession>G8YFD2</accession>
<dbReference type="Proteomes" id="UP000005222">
    <property type="component" value="Chromosome I"/>
</dbReference>
<evidence type="ECO:0000313" key="2">
    <source>
        <dbReference type="EMBL" id="CCE81881.1"/>
    </source>
</evidence>
<name>G8YFD2_PICSO</name>
<dbReference type="HOGENOM" id="CLU_2251041_0_0_1"/>
<reference evidence="2 3" key="1">
    <citation type="journal article" date="2012" name="G3 (Bethesda)">
        <title>Pichia sorbitophila, an interspecies yeast hybrid reveals early steps of genome resolution following polyploidization.</title>
        <authorList>
            <person name="Leh Louis V."/>
            <person name="Despons L."/>
            <person name="Friedrich A."/>
            <person name="Martin T."/>
            <person name="Durrens P."/>
            <person name="Casaregola S."/>
            <person name="Neuveglise C."/>
            <person name="Fairhead C."/>
            <person name="Marck C."/>
            <person name="Cruz J.A."/>
            <person name="Straub M.L."/>
            <person name="Kugler V."/>
            <person name="Sacerdot C."/>
            <person name="Uzunov Z."/>
            <person name="Thierry A."/>
            <person name="Weiss S."/>
            <person name="Bleykasten C."/>
            <person name="De Montigny J."/>
            <person name="Jacques N."/>
            <person name="Jung P."/>
            <person name="Lemaire M."/>
            <person name="Mallet S."/>
            <person name="Morel G."/>
            <person name="Richard G.F."/>
            <person name="Sarkar A."/>
            <person name="Savel G."/>
            <person name="Schacherer J."/>
            <person name="Seret M.L."/>
            <person name="Talla E."/>
            <person name="Samson G."/>
            <person name="Jubin C."/>
            <person name="Poulain J."/>
            <person name="Vacherie B."/>
            <person name="Barbe V."/>
            <person name="Pelletier E."/>
            <person name="Sherman D.J."/>
            <person name="Westhof E."/>
            <person name="Weissenbach J."/>
            <person name="Baret P.V."/>
            <person name="Wincker P."/>
            <person name="Gaillardin C."/>
            <person name="Dujon B."/>
            <person name="Souciet J.L."/>
        </authorList>
    </citation>
    <scope>NUCLEOTIDE SEQUENCE [LARGE SCALE GENOMIC DNA]</scope>
    <source>
        <strain evidence="3">ATCC MYA-4447 / BCRC 22081 / CBS 7064 / NBRC 10061 / NRRL Y-12695</strain>
    </source>
</reference>
<sequence length="104" mass="12021">MAQSQLCKTYVLSGTQLQRILLADPCVGNKAVVSRCRSIEKYERSRVFHVWHHKIRELQKMPNFARYQLTPAHTTAKMAPITPFRSSSRVRRSEPENIHLSTSI</sequence>
<evidence type="ECO:0000256" key="1">
    <source>
        <dbReference type="SAM" id="MobiDB-lite"/>
    </source>
</evidence>
<organism evidence="2 3">
    <name type="scientific">Pichia sorbitophila (strain ATCC MYA-4447 / BCRC 22081 / CBS 7064 / NBRC 10061 / NRRL Y-12695)</name>
    <name type="common">Hybrid yeast</name>
    <dbReference type="NCBI Taxonomy" id="559304"/>
    <lineage>
        <taxon>Eukaryota</taxon>
        <taxon>Fungi</taxon>
        <taxon>Dikarya</taxon>
        <taxon>Ascomycota</taxon>
        <taxon>Saccharomycotina</taxon>
        <taxon>Pichiomycetes</taxon>
        <taxon>Debaryomycetaceae</taxon>
        <taxon>Millerozyma</taxon>
    </lineage>
</organism>
<feature type="region of interest" description="Disordered" evidence="1">
    <location>
        <begin position="78"/>
        <end position="104"/>
    </location>
</feature>